<feature type="non-terminal residue" evidence="1">
    <location>
        <position position="1"/>
    </location>
</feature>
<accession>A0A392Q8T1</accession>
<evidence type="ECO:0000313" key="2">
    <source>
        <dbReference type="Proteomes" id="UP000265520"/>
    </source>
</evidence>
<keyword evidence="2" id="KW-1185">Reference proteome</keyword>
<organism evidence="1 2">
    <name type="scientific">Trifolium medium</name>
    <dbReference type="NCBI Taxonomy" id="97028"/>
    <lineage>
        <taxon>Eukaryota</taxon>
        <taxon>Viridiplantae</taxon>
        <taxon>Streptophyta</taxon>
        <taxon>Embryophyta</taxon>
        <taxon>Tracheophyta</taxon>
        <taxon>Spermatophyta</taxon>
        <taxon>Magnoliopsida</taxon>
        <taxon>eudicotyledons</taxon>
        <taxon>Gunneridae</taxon>
        <taxon>Pentapetalae</taxon>
        <taxon>rosids</taxon>
        <taxon>fabids</taxon>
        <taxon>Fabales</taxon>
        <taxon>Fabaceae</taxon>
        <taxon>Papilionoideae</taxon>
        <taxon>50 kb inversion clade</taxon>
        <taxon>NPAAA clade</taxon>
        <taxon>Hologalegina</taxon>
        <taxon>IRL clade</taxon>
        <taxon>Trifolieae</taxon>
        <taxon>Trifolium</taxon>
    </lineage>
</organism>
<proteinExistence type="predicted"/>
<dbReference type="Proteomes" id="UP000265520">
    <property type="component" value="Unassembled WGS sequence"/>
</dbReference>
<reference evidence="1 2" key="1">
    <citation type="journal article" date="2018" name="Front. Plant Sci.">
        <title>Red Clover (Trifolium pratense) and Zigzag Clover (T. medium) - A Picture of Genomic Similarities and Differences.</title>
        <authorList>
            <person name="Dluhosova J."/>
            <person name="Istvanek J."/>
            <person name="Nedelnik J."/>
            <person name="Repkova J."/>
        </authorList>
    </citation>
    <scope>NUCLEOTIDE SEQUENCE [LARGE SCALE GENOMIC DNA]</scope>
    <source>
        <strain evidence="2">cv. 10/8</strain>
        <tissue evidence="1">Leaf</tissue>
    </source>
</reference>
<protein>
    <submittedName>
        <fullName evidence="1">Uncharacterized protein</fullName>
    </submittedName>
</protein>
<dbReference type="EMBL" id="LXQA010121780">
    <property type="protein sequence ID" value="MCI20803.1"/>
    <property type="molecule type" value="Genomic_DNA"/>
</dbReference>
<name>A0A392Q8T1_9FABA</name>
<dbReference type="AlphaFoldDB" id="A0A392Q8T1"/>
<evidence type="ECO:0000313" key="1">
    <source>
        <dbReference type="EMBL" id="MCI20803.1"/>
    </source>
</evidence>
<comment type="caution">
    <text evidence="1">The sequence shown here is derived from an EMBL/GenBank/DDBJ whole genome shotgun (WGS) entry which is preliminary data.</text>
</comment>
<sequence>SMLNLTCGCDYVDIVDGTPREIGNRKVKRA</sequence>